<dbReference type="NCBIfam" id="TIGR02532">
    <property type="entry name" value="IV_pilin_GFxxxE"/>
    <property type="match status" value="1"/>
</dbReference>
<evidence type="ECO:0000256" key="3">
    <source>
        <dbReference type="ARBA" id="ARBA00020042"/>
    </source>
</evidence>
<keyword evidence="14" id="KW-1185">Reference proteome</keyword>
<dbReference type="EMBL" id="NWBU01000010">
    <property type="protein sequence ID" value="PTQ09851.1"/>
    <property type="molecule type" value="Genomic_DNA"/>
</dbReference>
<dbReference type="Proteomes" id="UP000244162">
    <property type="component" value="Unassembled WGS sequence"/>
</dbReference>
<feature type="domain" description="Type II secretion system protein GspG C-terminal" evidence="12">
    <location>
        <begin position="48"/>
        <end position="155"/>
    </location>
</feature>
<evidence type="ECO:0000256" key="11">
    <source>
        <dbReference type="SAM" id="Phobius"/>
    </source>
</evidence>
<dbReference type="Pfam" id="PF08334">
    <property type="entry name" value="T2SSG"/>
    <property type="match status" value="1"/>
</dbReference>
<comment type="similarity">
    <text evidence="2">Belongs to the GSP G family.</text>
</comment>
<sequence length="159" mass="17347">MIMFRKQFCDNSVKERRSHPNREAGLTLVEMIVVLAIIALVAALIVPNVIGRPDEARVTVANTDLRTISAALKMYRLDNGDYPTTEQGLAALSEKPTTGPIPSNWSAEGYLAQVPVDPWGRPYVYSSPGKEGGFDLLSYGKDGKPGGEGLDADLTDRRR</sequence>
<dbReference type="PANTHER" id="PTHR30093">
    <property type="entry name" value="GENERAL SECRETION PATHWAY PROTEIN G"/>
    <property type="match status" value="1"/>
</dbReference>
<accession>A0A2T5FVP5</accession>
<dbReference type="GO" id="GO:0015628">
    <property type="term" value="P:protein secretion by the type II secretion system"/>
    <property type="evidence" value="ECO:0007669"/>
    <property type="project" value="InterPro"/>
</dbReference>
<evidence type="ECO:0000256" key="8">
    <source>
        <dbReference type="ARBA" id="ARBA00022989"/>
    </source>
</evidence>
<feature type="transmembrane region" description="Helical" evidence="11">
    <location>
        <begin position="24"/>
        <end position="46"/>
    </location>
</feature>
<dbReference type="PROSITE" id="PS00409">
    <property type="entry name" value="PROKAR_NTER_METHYL"/>
    <property type="match status" value="1"/>
</dbReference>
<dbReference type="AlphaFoldDB" id="A0A2T5FVP5"/>
<evidence type="ECO:0000313" key="13">
    <source>
        <dbReference type="EMBL" id="PTQ09851.1"/>
    </source>
</evidence>
<comment type="subcellular location">
    <subcellularLocation>
        <location evidence="1">Cell inner membrane</location>
        <topology evidence="1">Single-pass membrane protein</topology>
    </subcellularLocation>
</comment>
<dbReference type="InterPro" id="IPR012902">
    <property type="entry name" value="N_methyl_site"/>
</dbReference>
<dbReference type="PANTHER" id="PTHR30093:SF44">
    <property type="entry name" value="TYPE II SECRETION SYSTEM CORE PROTEIN G"/>
    <property type="match status" value="1"/>
</dbReference>
<comment type="caution">
    <text evidence="13">The sequence shown here is derived from an EMBL/GenBank/DDBJ whole genome shotgun (WGS) entry which is preliminary data.</text>
</comment>
<name>A0A2T5FVP5_9SPHN</name>
<dbReference type="SUPFAM" id="SSF54523">
    <property type="entry name" value="Pili subunits"/>
    <property type="match status" value="1"/>
</dbReference>
<evidence type="ECO:0000256" key="4">
    <source>
        <dbReference type="ARBA" id="ARBA00022475"/>
    </source>
</evidence>
<dbReference type="GO" id="GO:0015627">
    <property type="term" value="C:type II protein secretion system complex"/>
    <property type="evidence" value="ECO:0007669"/>
    <property type="project" value="InterPro"/>
</dbReference>
<dbReference type="InterPro" id="IPR013545">
    <property type="entry name" value="T2SS_protein-GspG_C"/>
</dbReference>
<keyword evidence="9 11" id="KW-0472">Membrane</keyword>
<dbReference type="OrthoDB" id="9795612at2"/>
<dbReference type="InterPro" id="IPR000983">
    <property type="entry name" value="Bac_GSPG_pilin"/>
</dbReference>
<organism evidence="13 14">
    <name type="scientific">Sphingomonas oleivorans</name>
    <dbReference type="NCBI Taxonomy" id="1735121"/>
    <lineage>
        <taxon>Bacteria</taxon>
        <taxon>Pseudomonadati</taxon>
        <taxon>Pseudomonadota</taxon>
        <taxon>Alphaproteobacteria</taxon>
        <taxon>Sphingomonadales</taxon>
        <taxon>Sphingomonadaceae</taxon>
        <taxon>Sphingomonas</taxon>
    </lineage>
</organism>
<keyword evidence="5" id="KW-0488">Methylation</keyword>
<proteinExistence type="inferred from homology"/>
<dbReference type="Gene3D" id="3.30.700.10">
    <property type="entry name" value="Glycoprotein, Type 4 Pilin"/>
    <property type="match status" value="1"/>
</dbReference>
<dbReference type="GO" id="GO:0005886">
    <property type="term" value="C:plasma membrane"/>
    <property type="evidence" value="ECO:0007669"/>
    <property type="project" value="UniProtKB-SubCell"/>
</dbReference>
<evidence type="ECO:0000256" key="2">
    <source>
        <dbReference type="ARBA" id="ARBA00009984"/>
    </source>
</evidence>
<reference evidence="13 14" key="1">
    <citation type="submission" date="2017-09" db="EMBL/GenBank/DDBJ databases">
        <title>Sphingomonas panjinensis sp.nov., isolated from oil-contaminated soil.</title>
        <authorList>
            <person name="Wang L."/>
            <person name="Chen L."/>
        </authorList>
    </citation>
    <scope>NUCLEOTIDE SEQUENCE [LARGE SCALE GENOMIC DNA]</scope>
    <source>
        <strain evidence="13 14">FW-11</strain>
    </source>
</reference>
<protein>
    <recommendedName>
        <fullName evidence="3">Type II secretion system core protein G</fullName>
    </recommendedName>
</protein>
<dbReference type="PRINTS" id="PR00813">
    <property type="entry name" value="BCTERIALGSPG"/>
</dbReference>
<evidence type="ECO:0000256" key="1">
    <source>
        <dbReference type="ARBA" id="ARBA00004377"/>
    </source>
</evidence>
<evidence type="ECO:0000256" key="9">
    <source>
        <dbReference type="ARBA" id="ARBA00023136"/>
    </source>
</evidence>
<dbReference type="InterPro" id="IPR010054">
    <property type="entry name" value="Type2_sec_GspG"/>
</dbReference>
<gene>
    <name evidence="13" type="primary">gspG</name>
    <name evidence="13" type="ORF">CLG96_11820</name>
</gene>
<dbReference type="InterPro" id="IPR045584">
    <property type="entry name" value="Pilin-like"/>
</dbReference>
<dbReference type="Pfam" id="PF07963">
    <property type="entry name" value="N_methyl"/>
    <property type="match status" value="1"/>
</dbReference>
<feature type="region of interest" description="Disordered" evidence="10">
    <location>
        <begin position="136"/>
        <end position="159"/>
    </location>
</feature>
<dbReference type="NCBIfam" id="TIGR01710">
    <property type="entry name" value="typeII_sec_gspG"/>
    <property type="match status" value="1"/>
</dbReference>
<evidence type="ECO:0000256" key="6">
    <source>
        <dbReference type="ARBA" id="ARBA00022519"/>
    </source>
</evidence>
<evidence type="ECO:0000256" key="10">
    <source>
        <dbReference type="SAM" id="MobiDB-lite"/>
    </source>
</evidence>
<keyword evidence="8 11" id="KW-1133">Transmembrane helix</keyword>
<keyword evidence="4" id="KW-1003">Cell membrane</keyword>
<evidence type="ECO:0000313" key="14">
    <source>
        <dbReference type="Proteomes" id="UP000244162"/>
    </source>
</evidence>
<evidence type="ECO:0000256" key="5">
    <source>
        <dbReference type="ARBA" id="ARBA00022481"/>
    </source>
</evidence>
<evidence type="ECO:0000259" key="12">
    <source>
        <dbReference type="Pfam" id="PF08334"/>
    </source>
</evidence>
<keyword evidence="7 11" id="KW-0812">Transmembrane</keyword>
<keyword evidence="6" id="KW-0997">Cell inner membrane</keyword>
<evidence type="ECO:0000256" key="7">
    <source>
        <dbReference type="ARBA" id="ARBA00022692"/>
    </source>
</evidence>